<dbReference type="Proteomes" id="UP000095283">
    <property type="component" value="Unplaced"/>
</dbReference>
<keyword evidence="1" id="KW-0677">Repeat</keyword>
<dbReference type="GO" id="GO:0098609">
    <property type="term" value="P:cell-cell adhesion"/>
    <property type="evidence" value="ECO:0007669"/>
    <property type="project" value="TreeGrafter"/>
</dbReference>
<dbReference type="InterPro" id="IPR003598">
    <property type="entry name" value="Ig_sub2"/>
</dbReference>
<dbReference type="PANTHER" id="PTHR44170:SF55">
    <property type="entry name" value="OBSCURIN ISOFORM X2"/>
    <property type="match status" value="1"/>
</dbReference>
<evidence type="ECO:0000256" key="1">
    <source>
        <dbReference type="ARBA" id="ARBA00022737"/>
    </source>
</evidence>
<dbReference type="InterPro" id="IPR036179">
    <property type="entry name" value="Ig-like_dom_sf"/>
</dbReference>
<evidence type="ECO:0000313" key="5">
    <source>
        <dbReference type="Proteomes" id="UP000095283"/>
    </source>
</evidence>
<feature type="signal peptide" evidence="3">
    <location>
        <begin position="1"/>
        <end position="23"/>
    </location>
</feature>
<dbReference type="SUPFAM" id="SSF48726">
    <property type="entry name" value="Immunoglobulin"/>
    <property type="match status" value="3"/>
</dbReference>
<sequence length="559" mass="62925">MKIKRCIFPTVLLLLIFIITVRSELRSQTFDLPSLIIHVDQSYLLRKVPRILSCQLSPGWSEAKLDTVYWIKDGEKLQVVMQKIGKEDYVIDGPSLTIIGGKQQNEGDYQCVADVSGVRLSNRQVVKTTLVSSPIKLRRARITKFDQTTNHCAICRLLYDTYAGSRYADEYDTLYHNMDVYGPYFIINIEYVKVREGEVARLPCAGLPDVVPGPAEICFEKNGVEGCFNEKVDSKYLSTATGLQIAFVQAEHAGEYHCIVKNEFTKQTRKSPRYVKLISTNSTDLLSLTAEPPQLVFPSKENKIDSPIVVDVVANQEVILECVFMNAKIIWTKHGGTTPQISLTDDDARIRQIWGNLRIRGVSQGDSGIYSCHGLSLFDDSSSINDNNHPRVYYSLVVHAPTDTHLELNQNFRDKSWQLSCLAKNLRYEIPMVYVNGTSLIDAIDHMGVASSTNFYTNPINATIRVRNNYSGSIQCISRPAMDEAEVYGAGLERGRSHNLYVISSSNPKANLITKGPENVTATVGEDVELICLVQKVNIKYWLKGLFFFFEKLKKGIYL</sequence>
<dbReference type="Pfam" id="PF07679">
    <property type="entry name" value="I-set"/>
    <property type="match status" value="1"/>
</dbReference>
<dbReference type="AlphaFoldDB" id="A0A1I7X975"/>
<name>A0A1I7X975_HETBA</name>
<evidence type="ECO:0000256" key="2">
    <source>
        <dbReference type="ARBA" id="ARBA00023157"/>
    </source>
</evidence>
<feature type="domain" description="Ig-like" evidence="4">
    <location>
        <begin position="33"/>
        <end position="121"/>
    </location>
</feature>
<accession>A0A1I7X975</accession>
<organism evidence="5 6">
    <name type="scientific">Heterorhabditis bacteriophora</name>
    <name type="common">Entomopathogenic nematode worm</name>
    <dbReference type="NCBI Taxonomy" id="37862"/>
    <lineage>
        <taxon>Eukaryota</taxon>
        <taxon>Metazoa</taxon>
        <taxon>Ecdysozoa</taxon>
        <taxon>Nematoda</taxon>
        <taxon>Chromadorea</taxon>
        <taxon>Rhabditida</taxon>
        <taxon>Rhabditina</taxon>
        <taxon>Rhabditomorpha</taxon>
        <taxon>Strongyloidea</taxon>
        <taxon>Heterorhabditidae</taxon>
        <taxon>Heterorhabditis</taxon>
    </lineage>
</organism>
<dbReference type="SMART" id="SM00408">
    <property type="entry name" value="IGc2"/>
    <property type="match status" value="2"/>
</dbReference>
<evidence type="ECO:0000259" key="4">
    <source>
        <dbReference type="PROSITE" id="PS50835"/>
    </source>
</evidence>
<keyword evidence="5" id="KW-1185">Reference proteome</keyword>
<dbReference type="PROSITE" id="PS50835">
    <property type="entry name" value="IG_LIKE"/>
    <property type="match status" value="3"/>
</dbReference>
<dbReference type="WBParaSite" id="Hba_13943">
    <property type="protein sequence ID" value="Hba_13943"/>
    <property type="gene ID" value="Hba_13943"/>
</dbReference>
<dbReference type="Gene3D" id="2.60.40.10">
    <property type="entry name" value="Immunoglobulins"/>
    <property type="match status" value="3"/>
</dbReference>
<proteinExistence type="predicted"/>
<feature type="chain" id="PRO_5009311074" evidence="3">
    <location>
        <begin position="24"/>
        <end position="559"/>
    </location>
</feature>
<dbReference type="InterPro" id="IPR013783">
    <property type="entry name" value="Ig-like_fold"/>
</dbReference>
<feature type="domain" description="Ig-like" evidence="4">
    <location>
        <begin position="293"/>
        <end position="372"/>
    </location>
</feature>
<dbReference type="InterPro" id="IPR013098">
    <property type="entry name" value="Ig_I-set"/>
</dbReference>
<reference evidence="6" key="1">
    <citation type="submission" date="2016-11" db="UniProtKB">
        <authorList>
            <consortium name="WormBaseParasite"/>
        </authorList>
    </citation>
    <scope>IDENTIFICATION</scope>
</reference>
<dbReference type="CDD" id="cd00096">
    <property type="entry name" value="Ig"/>
    <property type="match status" value="1"/>
</dbReference>
<dbReference type="InterPro" id="IPR003599">
    <property type="entry name" value="Ig_sub"/>
</dbReference>
<dbReference type="PANTHER" id="PTHR44170">
    <property type="entry name" value="PROTEIN SIDEKICK"/>
    <property type="match status" value="1"/>
</dbReference>
<dbReference type="InterPro" id="IPR007110">
    <property type="entry name" value="Ig-like_dom"/>
</dbReference>
<protein>
    <submittedName>
        <fullName evidence="6">Ig-like domain-containing protein</fullName>
    </submittedName>
</protein>
<keyword evidence="3" id="KW-0732">Signal</keyword>
<evidence type="ECO:0000313" key="6">
    <source>
        <dbReference type="WBParaSite" id="Hba_13943"/>
    </source>
</evidence>
<evidence type="ECO:0000256" key="3">
    <source>
        <dbReference type="SAM" id="SignalP"/>
    </source>
</evidence>
<keyword evidence="2" id="KW-1015">Disulfide bond</keyword>
<dbReference type="SMART" id="SM00409">
    <property type="entry name" value="IG"/>
    <property type="match status" value="3"/>
</dbReference>
<feature type="domain" description="Ig-like" evidence="4">
    <location>
        <begin position="183"/>
        <end position="276"/>
    </location>
</feature>